<dbReference type="Pfam" id="PF02353">
    <property type="entry name" value="CMAS"/>
    <property type="match status" value="1"/>
</dbReference>
<dbReference type="SUPFAM" id="SSF53335">
    <property type="entry name" value="S-adenosyl-L-methionine-dependent methyltransferases"/>
    <property type="match status" value="1"/>
</dbReference>
<dbReference type="Proteomes" id="UP001165060">
    <property type="component" value="Unassembled WGS sequence"/>
</dbReference>
<accession>A0ABQ6M8L8</accession>
<dbReference type="PANTHER" id="PTHR43832:SF1">
    <property type="entry name" value="S-ADENOSYL-L-METHIONINE-DEPENDENT METHYLTRANSFERASES SUPERFAMILY PROTEIN"/>
    <property type="match status" value="1"/>
</dbReference>
<gene>
    <name evidence="2" type="ORF">TeGR_g4278</name>
</gene>
<organism evidence="2 3">
    <name type="scientific">Tetraparma gracilis</name>
    <dbReference type="NCBI Taxonomy" id="2962635"/>
    <lineage>
        <taxon>Eukaryota</taxon>
        <taxon>Sar</taxon>
        <taxon>Stramenopiles</taxon>
        <taxon>Ochrophyta</taxon>
        <taxon>Bolidophyceae</taxon>
        <taxon>Parmales</taxon>
        <taxon>Triparmaceae</taxon>
        <taxon>Tetraparma</taxon>
    </lineage>
</organism>
<evidence type="ECO:0000313" key="2">
    <source>
        <dbReference type="EMBL" id="GMI21726.1"/>
    </source>
</evidence>
<comment type="similarity">
    <text evidence="1">Belongs to the CFA/CMAS family.</text>
</comment>
<dbReference type="PANTHER" id="PTHR43832">
    <property type="match status" value="1"/>
</dbReference>
<dbReference type="EMBL" id="BRYB01005209">
    <property type="protein sequence ID" value="GMI21726.1"/>
    <property type="molecule type" value="Genomic_DNA"/>
</dbReference>
<comment type="caution">
    <text evidence="2">The sequence shown here is derived from an EMBL/GenBank/DDBJ whole genome shotgun (WGS) entry which is preliminary data.</text>
</comment>
<evidence type="ECO:0000256" key="1">
    <source>
        <dbReference type="ARBA" id="ARBA00010815"/>
    </source>
</evidence>
<dbReference type="InterPro" id="IPR029063">
    <property type="entry name" value="SAM-dependent_MTases_sf"/>
</dbReference>
<sequence>MLTACLSFLSDSLASSLYHPFLGRLAPDFLLRFLIRCQLRHRLLSLGAPPPEERHRRKREVLRAMSAGSLAVATDKANEQHYQVPTAFFQAHLGPRLKYSSGLWSDETTTFAQSEVDMLELYTVRAQLPQLPEARLACRLSVIDLGCGWGSLSVYLAER</sequence>
<dbReference type="Gene3D" id="3.40.50.150">
    <property type="entry name" value="Vaccinia Virus protein VP39"/>
    <property type="match status" value="1"/>
</dbReference>
<keyword evidence="3" id="KW-1185">Reference proteome</keyword>
<name>A0ABQ6M8L8_9STRA</name>
<reference evidence="2 3" key="1">
    <citation type="journal article" date="2023" name="Commun. Biol.">
        <title>Genome analysis of Parmales, the sister group of diatoms, reveals the evolutionary specialization of diatoms from phago-mixotrophs to photoautotrophs.</title>
        <authorList>
            <person name="Ban H."/>
            <person name="Sato S."/>
            <person name="Yoshikawa S."/>
            <person name="Yamada K."/>
            <person name="Nakamura Y."/>
            <person name="Ichinomiya M."/>
            <person name="Sato N."/>
            <person name="Blanc-Mathieu R."/>
            <person name="Endo H."/>
            <person name="Kuwata A."/>
            <person name="Ogata H."/>
        </authorList>
    </citation>
    <scope>NUCLEOTIDE SEQUENCE [LARGE SCALE GENOMIC DNA]</scope>
</reference>
<evidence type="ECO:0000313" key="3">
    <source>
        <dbReference type="Proteomes" id="UP001165060"/>
    </source>
</evidence>
<protein>
    <submittedName>
        <fullName evidence="2">Uncharacterized protein</fullName>
    </submittedName>
</protein>
<proteinExistence type="inferred from homology"/>